<keyword evidence="4" id="KW-0645">Protease</keyword>
<dbReference type="InterPro" id="IPR023346">
    <property type="entry name" value="Lysozyme-like_dom_sf"/>
</dbReference>
<feature type="compositionally biased region" description="Low complexity" evidence="14">
    <location>
        <begin position="820"/>
        <end position="859"/>
    </location>
</feature>
<keyword evidence="9" id="KW-0573">Peptidoglycan synthesis</keyword>
<dbReference type="GO" id="GO:0008658">
    <property type="term" value="F:penicillin binding"/>
    <property type="evidence" value="ECO:0007669"/>
    <property type="project" value="InterPro"/>
</dbReference>
<evidence type="ECO:0000256" key="8">
    <source>
        <dbReference type="ARBA" id="ARBA00022960"/>
    </source>
</evidence>
<evidence type="ECO:0000256" key="6">
    <source>
        <dbReference type="ARBA" id="ARBA00022679"/>
    </source>
</evidence>
<keyword evidence="8" id="KW-0133">Cell shape</keyword>
<dbReference type="Pfam" id="PF00912">
    <property type="entry name" value="Transgly"/>
    <property type="match status" value="1"/>
</dbReference>
<evidence type="ECO:0000256" key="5">
    <source>
        <dbReference type="ARBA" id="ARBA00022676"/>
    </source>
</evidence>
<dbReference type="RefSeq" id="WP_085559916.1">
    <property type="nucleotide sequence ID" value="NZ_FOAH01000003.1"/>
</dbReference>
<dbReference type="GO" id="GO:0006508">
    <property type="term" value="P:proteolysis"/>
    <property type="evidence" value="ECO:0007669"/>
    <property type="project" value="UniProtKB-KW"/>
</dbReference>
<keyword evidence="5" id="KW-0328">Glycosyltransferase</keyword>
<organism evidence="18 19">
    <name type="scientific">Carnobacterium iners</name>
    <dbReference type="NCBI Taxonomy" id="1073423"/>
    <lineage>
        <taxon>Bacteria</taxon>
        <taxon>Bacillati</taxon>
        <taxon>Bacillota</taxon>
        <taxon>Bacilli</taxon>
        <taxon>Lactobacillales</taxon>
        <taxon>Carnobacteriaceae</taxon>
        <taxon>Carnobacterium</taxon>
    </lineage>
</organism>
<dbReference type="SUPFAM" id="SSF53955">
    <property type="entry name" value="Lysozyme-like"/>
    <property type="match status" value="1"/>
</dbReference>
<dbReference type="InterPro" id="IPR001460">
    <property type="entry name" value="PCN-bd_Tpept"/>
</dbReference>
<evidence type="ECO:0000256" key="9">
    <source>
        <dbReference type="ARBA" id="ARBA00022984"/>
    </source>
</evidence>
<feature type="compositionally biased region" description="Basic and acidic residues" evidence="14">
    <location>
        <begin position="794"/>
        <end position="807"/>
    </location>
</feature>
<evidence type="ECO:0000256" key="4">
    <source>
        <dbReference type="ARBA" id="ARBA00022670"/>
    </source>
</evidence>
<dbReference type="GO" id="GO:0008955">
    <property type="term" value="F:peptidoglycan glycosyltransferase activity"/>
    <property type="evidence" value="ECO:0007669"/>
    <property type="project" value="UniProtKB-EC"/>
</dbReference>
<keyword evidence="19" id="KW-1185">Reference proteome</keyword>
<dbReference type="GO" id="GO:0008360">
    <property type="term" value="P:regulation of cell shape"/>
    <property type="evidence" value="ECO:0007669"/>
    <property type="project" value="UniProtKB-KW"/>
</dbReference>
<keyword evidence="15" id="KW-0812">Transmembrane</keyword>
<accession>A0A1X7ND98</accession>
<comment type="similarity">
    <text evidence="1">In the C-terminal section; belongs to the transpeptidase family.</text>
</comment>
<dbReference type="FunFam" id="1.10.3810.10:FF:000001">
    <property type="entry name" value="Penicillin-binding protein 1A"/>
    <property type="match status" value="1"/>
</dbReference>
<feature type="transmembrane region" description="Helical" evidence="15">
    <location>
        <begin position="39"/>
        <end position="62"/>
    </location>
</feature>
<feature type="domain" description="Penicillin-binding protein transpeptidase" evidence="16">
    <location>
        <begin position="357"/>
        <end position="622"/>
    </location>
</feature>
<comment type="catalytic activity">
    <reaction evidence="12">
        <text>Preferential cleavage: (Ac)2-L-Lys-D-Ala-|-D-Ala. Also transpeptidation of peptidyl-alanyl moieties that are N-acyl substituents of D-alanine.</text>
        <dbReference type="EC" id="3.4.16.4"/>
    </reaction>
</comment>
<evidence type="ECO:0000256" key="13">
    <source>
        <dbReference type="ARBA" id="ARBA00049902"/>
    </source>
</evidence>
<evidence type="ECO:0000256" key="3">
    <source>
        <dbReference type="ARBA" id="ARBA00022645"/>
    </source>
</evidence>
<evidence type="ECO:0000259" key="17">
    <source>
        <dbReference type="Pfam" id="PF00912"/>
    </source>
</evidence>
<dbReference type="Proteomes" id="UP000193435">
    <property type="component" value="Unassembled WGS sequence"/>
</dbReference>
<keyword evidence="15" id="KW-1133">Transmembrane helix</keyword>
<dbReference type="NCBIfam" id="TIGR02074">
    <property type="entry name" value="PBP_1a_fam"/>
    <property type="match status" value="1"/>
</dbReference>
<keyword evidence="15" id="KW-0472">Membrane</keyword>
<dbReference type="GO" id="GO:0009252">
    <property type="term" value="P:peptidoglycan biosynthetic process"/>
    <property type="evidence" value="ECO:0007669"/>
    <property type="project" value="UniProtKB-KW"/>
</dbReference>
<evidence type="ECO:0000259" key="16">
    <source>
        <dbReference type="Pfam" id="PF00905"/>
    </source>
</evidence>
<dbReference type="GO" id="GO:0030288">
    <property type="term" value="C:outer membrane-bounded periplasmic space"/>
    <property type="evidence" value="ECO:0007669"/>
    <property type="project" value="TreeGrafter"/>
</dbReference>
<feature type="compositionally biased region" description="Basic and acidic residues" evidence="14">
    <location>
        <begin position="1"/>
        <end position="20"/>
    </location>
</feature>
<dbReference type="PANTHER" id="PTHR32282">
    <property type="entry name" value="BINDING PROTEIN TRANSPEPTIDASE, PUTATIVE-RELATED"/>
    <property type="match status" value="1"/>
</dbReference>
<dbReference type="Gene3D" id="1.10.3810.10">
    <property type="entry name" value="Biosynthetic peptidoglycan transglycosylase-like"/>
    <property type="match status" value="1"/>
</dbReference>
<evidence type="ECO:0000256" key="12">
    <source>
        <dbReference type="ARBA" id="ARBA00034000"/>
    </source>
</evidence>
<feature type="region of interest" description="Disordered" evidence="14">
    <location>
        <begin position="793"/>
        <end position="859"/>
    </location>
</feature>
<sequence>MSEKKENMSRVSKKQSEQKKSSKPTKNKKQVSKITFKKILWIALALVAAIFIGSAGLFVYYVSSAPDLTEKDITGSISSDILDDKGNVIYTLGGQKREIATEDQIPQVLKDAIISIEDQRFYEHNGIDPIRIAGAALANITGGFGSQGGSTITQQLIKLSVFSTNKADQTLKRKAQEAWLALKLERDYSKEQILTFYINKVYMSDNNYGISTASNYYYGKELNEITLPEAAMLAGLPQLPNAYNPKTNPEQAKKRRDLVLDMMVENNKLSAEEAQKTKVVPVEENLVSLTEEQSNDLVFDSYLKEVILEVEEQTKLNPHTAGLTIQTNLDMDAQKRLFDILNSDEYVNFPDQNLQAAVSMVDAKTGQLKAIGGGRNQEVRMGTNRAADMNRSIGSAMKPLSVYGPAIEYLNYSTYQQVVDEPYEYKSGGSLYNYDRKYLGPITMRKAVIDSRNPPAAKTLQEVGYADSTSFLKNLGIDPTKWNNNTGLVESNAIGGEVTPIELSAAYAAFSNGGIYTKPYTVSKVTLQDGEEIDLTPKSKQSMKDSTAYMITDILKDTVNSGSNQNLVPIQGVPQAGKTGTTNYTDEEKVKYNIPNDGVPDSWFNGYSSNYSIAVWVGYDKKFEDGNWLSTSSQQLPRKIYRSLMSYVSQSVENTDWKKPSSVVEVAVEDGSNPVKLPGPNTPIEKIVNELFIKGTQPTAISAAFGEELKAPSGLTAKYNKEKDEITVKWDKYDTANKKETVNYLLTIAGQTVETKNLSYIVQKPTEGEIEITLAVKIKDQVSSKIAVTITVPSKEEEKDSSSKDSSSESSEESSEESSIELSKPESSSESQVESEIQSSVESSSALQSSKKPAANSAN</sequence>
<keyword evidence="6" id="KW-0808">Transferase</keyword>
<dbReference type="InterPro" id="IPR012338">
    <property type="entry name" value="Beta-lactam/transpept-like"/>
</dbReference>
<dbReference type="InterPro" id="IPR050396">
    <property type="entry name" value="Glycosyltr_51/Transpeptidase"/>
</dbReference>
<reference evidence="18 19" key="1">
    <citation type="submission" date="2017-04" db="EMBL/GenBank/DDBJ databases">
        <authorList>
            <person name="Afonso C.L."/>
            <person name="Miller P.J."/>
            <person name="Scott M.A."/>
            <person name="Spackman E."/>
            <person name="Goraichik I."/>
            <person name="Dimitrov K.M."/>
            <person name="Suarez D.L."/>
            <person name="Swayne D.E."/>
        </authorList>
    </citation>
    <scope>NUCLEOTIDE SEQUENCE [LARGE SCALE GENOMIC DNA]</scope>
    <source>
        <strain evidence="18 19">LMG26642</strain>
    </source>
</reference>
<dbReference type="OrthoDB" id="9766909at2"/>
<gene>
    <name evidence="18" type="ORF">SAMN04488700_1820</name>
</gene>
<evidence type="ECO:0000256" key="10">
    <source>
        <dbReference type="ARBA" id="ARBA00023268"/>
    </source>
</evidence>
<dbReference type="SUPFAM" id="SSF56601">
    <property type="entry name" value="beta-lactamase/transpeptidase-like"/>
    <property type="match status" value="1"/>
</dbReference>
<dbReference type="STRING" id="1073423.SAMN04488700_1820"/>
<proteinExistence type="inferred from homology"/>
<evidence type="ECO:0000256" key="11">
    <source>
        <dbReference type="ARBA" id="ARBA00023316"/>
    </source>
</evidence>
<feature type="region of interest" description="Disordered" evidence="14">
    <location>
        <begin position="1"/>
        <end position="28"/>
    </location>
</feature>
<dbReference type="Pfam" id="PF00905">
    <property type="entry name" value="Transpeptidase"/>
    <property type="match status" value="1"/>
</dbReference>
<keyword evidence="3" id="KW-0121">Carboxypeptidase</keyword>
<dbReference type="GO" id="GO:0009002">
    <property type="term" value="F:serine-type D-Ala-D-Ala carboxypeptidase activity"/>
    <property type="evidence" value="ECO:0007669"/>
    <property type="project" value="UniProtKB-EC"/>
</dbReference>
<dbReference type="Gene3D" id="3.40.710.10">
    <property type="entry name" value="DD-peptidase/beta-lactamase superfamily"/>
    <property type="match status" value="1"/>
</dbReference>
<evidence type="ECO:0000256" key="7">
    <source>
        <dbReference type="ARBA" id="ARBA00022801"/>
    </source>
</evidence>
<dbReference type="PANTHER" id="PTHR32282:SF29">
    <property type="entry name" value="PENICILLIN-BINDING PROTEIN 1A"/>
    <property type="match status" value="1"/>
</dbReference>
<keyword evidence="7" id="KW-0378">Hydrolase</keyword>
<dbReference type="InterPro" id="IPR036950">
    <property type="entry name" value="PBP_transglycosylase"/>
</dbReference>
<feature type="domain" description="Glycosyl transferase family 51" evidence="17">
    <location>
        <begin position="86"/>
        <end position="263"/>
    </location>
</feature>
<evidence type="ECO:0000256" key="1">
    <source>
        <dbReference type="ARBA" id="ARBA00007090"/>
    </source>
</evidence>
<protein>
    <submittedName>
        <fullName evidence="18">Penicillin-binding protein 1A</fullName>
    </submittedName>
</protein>
<keyword evidence="11" id="KW-0961">Cell wall biogenesis/degradation</keyword>
<comment type="similarity">
    <text evidence="2">In the N-terminal section; belongs to the glycosyltransferase 51 family.</text>
</comment>
<comment type="catalytic activity">
    <reaction evidence="13">
        <text>[GlcNAc-(1-&gt;4)-Mur2Ac(oyl-L-Ala-gamma-D-Glu-L-Lys-D-Ala-D-Ala)](n)-di-trans,octa-cis-undecaprenyl diphosphate + beta-D-GlcNAc-(1-&gt;4)-Mur2Ac(oyl-L-Ala-gamma-D-Glu-L-Lys-D-Ala-D-Ala)-di-trans,octa-cis-undecaprenyl diphosphate = [GlcNAc-(1-&gt;4)-Mur2Ac(oyl-L-Ala-gamma-D-Glu-L-Lys-D-Ala-D-Ala)](n+1)-di-trans,octa-cis-undecaprenyl diphosphate + di-trans,octa-cis-undecaprenyl diphosphate + H(+)</text>
        <dbReference type="Rhea" id="RHEA:23708"/>
        <dbReference type="Rhea" id="RHEA-COMP:9602"/>
        <dbReference type="Rhea" id="RHEA-COMP:9603"/>
        <dbReference type="ChEBI" id="CHEBI:15378"/>
        <dbReference type="ChEBI" id="CHEBI:58405"/>
        <dbReference type="ChEBI" id="CHEBI:60033"/>
        <dbReference type="ChEBI" id="CHEBI:78435"/>
        <dbReference type="EC" id="2.4.99.28"/>
    </reaction>
</comment>
<evidence type="ECO:0000313" key="19">
    <source>
        <dbReference type="Proteomes" id="UP000193435"/>
    </source>
</evidence>
<dbReference type="EMBL" id="FXBJ01000002">
    <property type="protein sequence ID" value="SMH35673.1"/>
    <property type="molecule type" value="Genomic_DNA"/>
</dbReference>
<keyword evidence="10" id="KW-0511">Multifunctional enzyme</keyword>
<evidence type="ECO:0000256" key="14">
    <source>
        <dbReference type="SAM" id="MobiDB-lite"/>
    </source>
</evidence>
<evidence type="ECO:0000256" key="15">
    <source>
        <dbReference type="SAM" id="Phobius"/>
    </source>
</evidence>
<feature type="compositionally biased region" description="Acidic residues" evidence="14">
    <location>
        <begin position="810"/>
        <end position="819"/>
    </location>
</feature>
<dbReference type="InterPro" id="IPR001264">
    <property type="entry name" value="Glyco_trans_51"/>
</dbReference>
<evidence type="ECO:0000256" key="2">
    <source>
        <dbReference type="ARBA" id="ARBA00007739"/>
    </source>
</evidence>
<dbReference type="AlphaFoldDB" id="A0A1X7ND98"/>
<evidence type="ECO:0000313" key="18">
    <source>
        <dbReference type="EMBL" id="SMH35673.1"/>
    </source>
</evidence>
<name>A0A1X7ND98_9LACT</name>
<dbReference type="GO" id="GO:0071555">
    <property type="term" value="P:cell wall organization"/>
    <property type="evidence" value="ECO:0007669"/>
    <property type="project" value="UniProtKB-KW"/>
</dbReference>